<reference evidence="2 3" key="1">
    <citation type="submission" date="2011-02" db="EMBL/GenBank/DDBJ databases">
        <title>The Genome Sequence of Sphaeroforma arctica JP610.</title>
        <authorList>
            <consortium name="The Broad Institute Genome Sequencing Platform"/>
            <person name="Russ C."/>
            <person name="Cuomo C."/>
            <person name="Young S.K."/>
            <person name="Zeng Q."/>
            <person name="Gargeya S."/>
            <person name="Alvarado L."/>
            <person name="Berlin A."/>
            <person name="Chapman S.B."/>
            <person name="Chen Z."/>
            <person name="Freedman E."/>
            <person name="Gellesch M."/>
            <person name="Goldberg J."/>
            <person name="Griggs A."/>
            <person name="Gujja S."/>
            <person name="Heilman E."/>
            <person name="Heiman D."/>
            <person name="Howarth C."/>
            <person name="Mehta T."/>
            <person name="Neiman D."/>
            <person name="Pearson M."/>
            <person name="Roberts A."/>
            <person name="Saif S."/>
            <person name="Shea T."/>
            <person name="Shenoy N."/>
            <person name="Sisk P."/>
            <person name="Stolte C."/>
            <person name="Sykes S."/>
            <person name="White J."/>
            <person name="Yandava C."/>
            <person name="Burger G."/>
            <person name="Gray M.W."/>
            <person name="Holland P.W.H."/>
            <person name="King N."/>
            <person name="Lang F.B.F."/>
            <person name="Roger A.J."/>
            <person name="Ruiz-Trillo I."/>
            <person name="Haas B."/>
            <person name="Nusbaum C."/>
            <person name="Birren B."/>
        </authorList>
    </citation>
    <scope>NUCLEOTIDE SEQUENCE [LARGE SCALE GENOMIC DNA]</scope>
    <source>
        <strain evidence="2 3">JP610</strain>
    </source>
</reference>
<dbReference type="InterPro" id="IPR036208">
    <property type="entry name" value="VHL_sf"/>
</dbReference>
<dbReference type="OrthoDB" id="413400at2759"/>
<dbReference type="EMBL" id="KQ241755">
    <property type="protein sequence ID" value="KNC84567.1"/>
    <property type="molecule type" value="Genomic_DNA"/>
</dbReference>
<dbReference type="InterPro" id="IPR037140">
    <property type="entry name" value="VHL_beta_dom_sf"/>
</dbReference>
<evidence type="ECO:0000313" key="3">
    <source>
        <dbReference type="Proteomes" id="UP000054560"/>
    </source>
</evidence>
<sequence length="344" mass="39948">MSEFDNYKGYACRGPHGSHDDKDHYYERIQASAKECRQACERQDWCTGYETGKNNHCELWENEIGTDLERKHGLSCYVKEIVEPEYDYDEELRYGCRGLQGEHDNKDYYYEFNRLSASECRYRCDQYDWCTGYETGKNNHCELWKENIGDHLKKTRGLTCHIKDTDTNVDPCEAGKVKSISGSKAIDVTFENQLKRPVHVSWIDYEYAAVDYNTLSFRDSYTQSTYESHPWLLSDNKGQIVLEDFIVGHNSCAENRRSRSGAQKSKFSVYNSGSHIMELYWLNYDGESTYYGSIASKQTFNMNTYATHPWYITIKGKIVVQWTATASDLQLTTDGKGEYKVVIP</sequence>
<dbReference type="GeneID" id="25903714"/>
<evidence type="ECO:0000259" key="1">
    <source>
        <dbReference type="Pfam" id="PF01847"/>
    </source>
</evidence>
<dbReference type="Proteomes" id="UP000054560">
    <property type="component" value="Unassembled WGS sequence"/>
</dbReference>
<dbReference type="InterPro" id="IPR024053">
    <property type="entry name" value="VHL_beta_dom"/>
</dbReference>
<feature type="domain" description="von Hippel-Lindau disease tumour suppressor beta" evidence="1">
    <location>
        <begin position="265"/>
        <end position="311"/>
    </location>
</feature>
<organism evidence="2 3">
    <name type="scientific">Sphaeroforma arctica JP610</name>
    <dbReference type="NCBI Taxonomy" id="667725"/>
    <lineage>
        <taxon>Eukaryota</taxon>
        <taxon>Ichthyosporea</taxon>
        <taxon>Ichthyophonida</taxon>
        <taxon>Sphaeroforma</taxon>
    </lineage>
</organism>
<proteinExistence type="predicted"/>
<keyword evidence="3" id="KW-1185">Reference proteome</keyword>
<protein>
    <recommendedName>
        <fullName evidence="1">von Hippel-Lindau disease tumour suppressor beta domain-containing protein</fullName>
    </recommendedName>
</protein>
<dbReference type="RefSeq" id="XP_014158469.1">
    <property type="nucleotide sequence ID" value="XM_014302994.1"/>
</dbReference>
<dbReference type="Pfam" id="PF01847">
    <property type="entry name" value="VHL"/>
    <property type="match status" value="2"/>
</dbReference>
<dbReference type="Gene3D" id="2.60.40.780">
    <property type="entry name" value="von Hippel-Lindau disease tumour suppressor, beta domain"/>
    <property type="match status" value="2"/>
</dbReference>
<dbReference type="AlphaFoldDB" id="A0A0L0G6F4"/>
<evidence type="ECO:0000313" key="2">
    <source>
        <dbReference type="EMBL" id="KNC84567.1"/>
    </source>
</evidence>
<accession>A0A0L0G6F4</accession>
<dbReference type="SUPFAM" id="SSF49468">
    <property type="entry name" value="VHL"/>
    <property type="match status" value="2"/>
</dbReference>
<gene>
    <name evidence="2" type="ORF">SARC_03210</name>
</gene>
<name>A0A0L0G6F4_9EUKA</name>
<feature type="domain" description="von Hippel-Lindau disease tumour suppressor beta" evidence="1">
    <location>
        <begin position="177"/>
        <end position="237"/>
    </location>
</feature>